<dbReference type="AlphaFoldDB" id="A0A511T430"/>
<evidence type="ECO:0000313" key="2">
    <source>
        <dbReference type="Proteomes" id="UP000321514"/>
    </source>
</evidence>
<organism evidence="1 2">
    <name type="scientific">Myxococcus fulvus</name>
    <dbReference type="NCBI Taxonomy" id="33"/>
    <lineage>
        <taxon>Bacteria</taxon>
        <taxon>Pseudomonadati</taxon>
        <taxon>Myxococcota</taxon>
        <taxon>Myxococcia</taxon>
        <taxon>Myxococcales</taxon>
        <taxon>Cystobacterineae</taxon>
        <taxon>Myxococcaceae</taxon>
        <taxon>Myxococcus</taxon>
    </lineage>
</organism>
<proteinExistence type="predicted"/>
<dbReference type="RefSeq" id="WP_143097308.1">
    <property type="nucleotide sequence ID" value="NZ_BJXR01000030.1"/>
</dbReference>
<comment type="caution">
    <text evidence="1">The sequence shown here is derived from an EMBL/GenBank/DDBJ whole genome shotgun (WGS) entry which is preliminary data.</text>
</comment>
<protein>
    <submittedName>
        <fullName evidence="1">Uncharacterized protein</fullName>
    </submittedName>
</protein>
<dbReference type="EMBL" id="BJXR01000030">
    <property type="protein sequence ID" value="GEN08915.1"/>
    <property type="molecule type" value="Genomic_DNA"/>
</dbReference>
<accession>A0A511T430</accession>
<sequence>MSWASGAKGLDPKRAQLALEVEDMRGLASWLWGLAMLGSGPAFGASGEGVLPALTLLTCPLGTTVSEYSPSLKNEPQDVTVRGAGELSGCIGLLGAQVSSASNRTETFRPGYSCLDLLAIVPVLARLTWNTGEVSEIAQTQVTVRTEGLSLVFVQMGTVRSGKFEGATVVRTYTFLSTDLEACSSAEGLARLEGTQTLVLTGLL</sequence>
<reference evidence="1 2" key="1">
    <citation type="submission" date="2019-07" db="EMBL/GenBank/DDBJ databases">
        <title>Whole genome shotgun sequence of Myxococcus fulvus NBRC 100333.</title>
        <authorList>
            <person name="Hosoyama A."/>
            <person name="Uohara A."/>
            <person name="Ohji S."/>
            <person name="Ichikawa N."/>
        </authorList>
    </citation>
    <scope>NUCLEOTIDE SEQUENCE [LARGE SCALE GENOMIC DNA]</scope>
    <source>
        <strain evidence="1 2">NBRC 100333</strain>
    </source>
</reference>
<name>A0A511T430_MYXFU</name>
<dbReference type="Proteomes" id="UP000321514">
    <property type="component" value="Unassembled WGS sequence"/>
</dbReference>
<gene>
    <name evidence="1" type="ORF">MFU01_39520</name>
</gene>
<evidence type="ECO:0000313" key="1">
    <source>
        <dbReference type="EMBL" id="GEN08915.1"/>
    </source>
</evidence>